<dbReference type="PROSITE" id="PS00551">
    <property type="entry name" value="MOLYBDOPTERIN_PROK_1"/>
    <property type="match status" value="1"/>
</dbReference>
<comment type="caution">
    <text evidence="12">The sequence shown here is derived from an EMBL/GenBank/DDBJ whole genome shotgun (WGS) entry which is preliminary data.</text>
</comment>
<name>A0ABP9FBA9_9GAMM</name>
<dbReference type="Gene3D" id="3.40.228.10">
    <property type="entry name" value="Dimethylsulfoxide Reductase, domain 2"/>
    <property type="match status" value="1"/>
</dbReference>
<dbReference type="Gene3D" id="1.10.10.1100">
    <property type="entry name" value="BFD-like [2Fe-2S]-binding domain"/>
    <property type="match status" value="1"/>
</dbReference>
<dbReference type="InterPro" id="IPR006656">
    <property type="entry name" value="Mopterin_OxRdtase"/>
</dbReference>
<keyword evidence="5" id="KW-0500">Molybdenum</keyword>
<dbReference type="Pfam" id="PF04879">
    <property type="entry name" value="Molybdop_Fe4S4"/>
    <property type="match status" value="1"/>
</dbReference>
<keyword evidence="13" id="KW-1185">Reference proteome</keyword>
<keyword evidence="4" id="KW-0004">4Fe-4S</keyword>
<comment type="cofactor">
    <cofactor evidence="2">
        <name>[4Fe-4S] cluster</name>
        <dbReference type="ChEBI" id="CHEBI:49883"/>
    </cofactor>
</comment>
<dbReference type="InterPro" id="IPR027467">
    <property type="entry name" value="MopterinOxRdtase_cofactor_BS"/>
</dbReference>
<evidence type="ECO:0000256" key="2">
    <source>
        <dbReference type="ARBA" id="ARBA00001966"/>
    </source>
</evidence>
<comment type="similarity">
    <text evidence="3">Belongs to the prokaryotic molybdopterin-containing oxidoreductase family. NasA/NapA/NarB subfamily.</text>
</comment>
<keyword evidence="7" id="KW-0560">Oxidoreductase</keyword>
<dbReference type="Pfam" id="PF04324">
    <property type="entry name" value="Fer2_BFD"/>
    <property type="match status" value="1"/>
</dbReference>
<dbReference type="PANTHER" id="PTHR43105">
    <property type="entry name" value="RESPIRATORY NITRATE REDUCTASE"/>
    <property type="match status" value="1"/>
</dbReference>
<keyword evidence="8" id="KW-0408">Iron</keyword>
<dbReference type="PROSITE" id="PS51669">
    <property type="entry name" value="4FE4S_MOW_BIS_MGD"/>
    <property type="match status" value="1"/>
</dbReference>
<dbReference type="RefSeq" id="WP_345336126.1">
    <property type="nucleotide sequence ID" value="NZ_BAABJZ010000092.1"/>
</dbReference>
<dbReference type="Pfam" id="PF00384">
    <property type="entry name" value="Molybdopterin"/>
    <property type="match status" value="1"/>
</dbReference>
<dbReference type="Pfam" id="PF01568">
    <property type="entry name" value="Molydop_binding"/>
    <property type="match status" value="1"/>
</dbReference>
<keyword evidence="9" id="KW-0411">Iron-sulfur</keyword>
<evidence type="ECO:0000256" key="7">
    <source>
        <dbReference type="ARBA" id="ARBA00023002"/>
    </source>
</evidence>
<evidence type="ECO:0000256" key="1">
    <source>
        <dbReference type="ARBA" id="ARBA00001942"/>
    </source>
</evidence>
<organism evidence="12 13">
    <name type="scientific">Ferrimonas pelagia</name>
    <dbReference type="NCBI Taxonomy" id="1177826"/>
    <lineage>
        <taxon>Bacteria</taxon>
        <taxon>Pseudomonadati</taxon>
        <taxon>Pseudomonadota</taxon>
        <taxon>Gammaproteobacteria</taxon>
        <taxon>Alteromonadales</taxon>
        <taxon>Ferrimonadaceae</taxon>
        <taxon>Ferrimonas</taxon>
    </lineage>
</organism>
<dbReference type="InterPro" id="IPR050123">
    <property type="entry name" value="Prok_molybdopt-oxidoreductase"/>
</dbReference>
<evidence type="ECO:0000313" key="13">
    <source>
        <dbReference type="Proteomes" id="UP001499988"/>
    </source>
</evidence>
<evidence type="ECO:0000256" key="6">
    <source>
        <dbReference type="ARBA" id="ARBA00022723"/>
    </source>
</evidence>
<evidence type="ECO:0000256" key="9">
    <source>
        <dbReference type="ARBA" id="ARBA00023014"/>
    </source>
</evidence>
<dbReference type="Gene3D" id="3.40.50.740">
    <property type="match status" value="1"/>
</dbReference>
<protein>
    <submittedName>
        <fullName evidence="12">Nitrate reductase</fullName>
    </submittedName>
</protein>
<dbReference type="EMBL" id="BAABJZ010000092">
    <property type="protein sequence ID" value="GAA4893883.1"/>
    <property type="molecule type" value="Genomic_DNA"/>
</dbReference>
<accession>A0ABP9FBA9</accession>
<dbReference type="CDD" id="cd02791">
    <property type="entry name" value="MopB_CT_Nitrate-R-NapA-like"/>
    <property type="match status" value="1"/>
</dbReference>
<evidence type="ECO:0000259" key="11">
    <source>
        <dbReference type="PROSITE" id="PS51669"/>
    </source>
</evidence>
<dbReference type="InterPro" id="IPR006963">
    <property type="entry name" value="Mopterin_OxRdtase_4Fe-4S_dom"/>
</dbReference>
<dbReference type="InterPro" id="IPR009010">
    <property type="entry name" value="Asp_de-COase-like_dom_sf"/>
</dbReference>
<evidence type="ECO:0000256" key="4">
    <source>
        <dbReference type="ARBA" id="ARBA00022485"/>
    </source>
</evidence>
<dbReference type="Gene3D" id="2.40.40.20">
    <property type="match status" value="1"/>
</dbReference>
<evidence type="ECO:0000256" key="10">
    <source>
        <dbReference type="ARBA" id="ARBA00023063"/>
    </source>
</evidence>
<dbReference type="SUPFAM" id="SSF53706">
    <property type="entry name" value="Formate dehydrogenase/DMSO reductase, domains 1-3"/>
    <property type="match status" value="1"/>
</dbReference>
<feature type="domain" description="4Fe-4S Mo/W bis-MGD-type" evidence="11">
    <location>
        <begin position="3"/>
        <end position="58"/>
    </location>
</feature>
<keyword evidence="6" id="KW-0479">Metal-binding</keyword>
<dbReference type="Gene3D" id="2.20.25.90">
    <property type="entry name" value="ADC-like domains"/>
    <property type="match status" value="1"/>
</dbReference>
<dbReference type="SUPFAM" id="SSF50692">
    <property type="entry name" value="ADC-like"/>
    <property type="match status" value="1"/>
</dbReference>
<gene>
    <name evidence="12" type="ORF">GCM10023333_28760</name>
</gene>
<dbReference type="InterPro" id="IPR041854">
    <property type="entry name" value="BFD-like_2Fe2S-bd_dom_sf"/>
</dbReference>
<dbReference type="Proteomes" id="UP001499988">
    <property type="component" value="Unassembled WGS sequence"/>
</dbReference>
<evidence type="ECO:0000313" key="12">
    <source>
        <dbReference type="EMBL" id="GAA4893883.1"/>
    </source>
</evidence>
<dbReference type="InterPro" id="IPR041957">
    <property type="entry name" value="CT_Nitrate-R-NapA-like"/>
</dbReference>
<reference evidence="13" key="1">
    <citation type="journal article" date="2019" name="Int. J. Syst. Evol. Microbiol.">
        <title>The Global Catalogue of Microorganisms (GCM) 10K type strain sequencing project: providing services to taxonomists for standard genome sequencing and annotation.</title>
        <authorList>
            <consortium name="The Broad Institute Genomics Platform"/>
            <consortium name="The Broad Institute Genome Sequencing Center for Infectious Disease"/>
            <person name="Wu L."/>
            <person name="Ma J."/>
        </authorList>
    </citation>
    <scope>NUCLEOTIDE SEQUENCE [LARGE SCALE GENOMIC DNA]</scope>
    <source>
        <strain evidence="13">JCM 18401</strain>
    </source>
</reference>
<dbReference type="PANTHER" id="PTHR43105:SF9">
    <property type="entry name" value="NADPH-FE(3+) OXIDOREDUCTASE SUBUNIT ALPHA"/>
    <property type="match status" value="1"/>
</dbReference>
<evidence type="ECO:0000256" key="8">
    <source>
        <dbReference type="ARBA" id="ARBA00023004"/>
    </source>
</evidence>
<evidence type="ECO:0000256" key="5">
    <source>
        <dbReference type="ARBA" id="ARBA00022505"/>
    </source>
</evidence>
<dbReference type="SMART" id="SM00926">
    <property type="entry name" value="Molybdop_Fe4S4"/>
    <property type="match status" value="1"/>
</dbReference>
<proteinExistence type="inferred from homology"/>
<keyword evidence="10" id="KW-0534">Nitrate assimilation</keyword>
<evidence type="ECO:0000256" key="3">
    <source>
        <dbReference type="ARBA" id="ARBA00008747"/>
    </source>
</evidence>
<comment type="cofactor">
    <cofactor evidence="1">
        <name>Mo-bis(molybdopterin guanine dinucleotide)</name>
        <dbReference type="ChEBI" id="CHEBI:60539"/>
    </cofactor>
</comment>
<sequence>MSQGTTRTTCPYCGVGCGVLAKHQDGITTVSGDPDHRASFGKLCTKGMNLGATTDPEGRLLYPQIRGQRESWSRALAYVGSQLRDTLDRHGPDSVAFYVSGQLLTEDYYVANKLMKGFIGSGNIDTNSRLCMSSAVAAHKRALGADAVSGCYADLELADLIVLTGSNLAWCHPVLYQRILAAKAKRPEMKLVVIDPRRTASCHGADLHIPLKAGTDLTLFNGLLHSLRKQGQLMPDRLASLDEVLPTLELAARGGEVAQVAAAIDVDVASVSQLFDWFAATDKVVTVFSQGINQSDRGVDQGNAILNCHLASGRFGRPGATAFSITGQPNAMGGREVGGLANSLAAHMEFGDVEAHQRISQFWQVDTLATEPGLKAVDLFDGIESGQIKAVWIMGTNPAVSLPDSARVRRALADCPLVIVSDCVAQTDTTALADVLLPAQGWGEKDGTVTNSERRISRQRAFLPPAGEAKPDWWILCQVAKAMGFGHGFEFANAAAIFREHAELSGLDNAGDQRRDFDISALAQLNDRQYDTLSPLQWPQPAGGPLQLQDQRLCADGRFFTTEQRARLVPVAAPVSAVPATTETGMRLNSGRWRDQWHTMTRTAKAGKLNQHAPEPLVQCHPRDAGQQQLRDGQLVRLSNGQGEAVLKLQITDAVRPGELFMPLHWNGQFASQAWINDLVAPLCDPISGQPAFKQSQVQIEAVSVSSVATLLSSRPLVLDGMRYWSRIPVDGGLLYHIGSELSPTALAQTLALRLPRQGQWRRLQGRSGARTCVAMSDGDQLQWLWEISADSDSLLGSGFSELLSQPFEASQLRHILVPKSRAAGAMLCACRQVSERQVGEAINAGANSVAALGECTGAGLGCGSCQGDLAERLRDAIPIPISIRQVS</sequence>
<dbReference type="InterPro" id="IPR006657">
    <property type="entry name" value="MoPterin_dinucl-bd_dom"/>
</dbReference>
<dbReference type="InterPro" id="IPR007419">
    <property type="entry name" value="BFD-like_2Fe2S-bd_dom"/>
</dbReference>
<dbReference type="CDD" id="cd02754">
    <property type="entry name" value="MopB_Nitrate-R-NapA-like"/>
    <property type="match status" value="1"/>
</dbReference>